<dbReference type="CDD" id="cd06261">
    <property type="entry name" value="TM_PBP2"/>
    <property type="match status" value="1"/>
</dbReference>
<accession>S5ZWX0</accession>
<evidence type="ECO:0000256" key="7">
    <source>
        <dbReference type="RuleBase" id="RU363032"/>
    </source>
</evidence>
<dbReference type="KEGG" id="thb:N186_06955"/>
<evidence type="ECO:0000313" key="9">
    <source>
        <dbReference type="EMBL" id="AGT35729.1"/>
    </source>
</evidence>
<evidence type="ECO:0000256" key="2">
    <source>
        <dbReference type="ARBA" id="ARBA00022448"/>
    </source>
</evidence>
<feature type="transmembrane region" description="Helical" evidence="7">
    <location>
        <begin position="274"/>
        <end position="293"/>
    </location>
</feature>
<dbReference type="PANTHER" id="PTHR43005:SF1">
    <property type="entry name" value="SPERMIDINE_PUTRESCINE TRANSPORT SYSTEM PERMEASE PROTEIN"/>
    <property type="match status" value="1"/>
</dbReference>
<dbReference type="Gene3D" id="1.10.3720.10">
    <property type="entry name" value="MetI-like"/>
    <property type="match status" value="1"/>
</dbReference>
<feature type="transmembrane region" description="Helical" evidence="7">
    <location>
        <begin position="85"/>
        <end position="106"/>
    </location>
</feature>
<dbReference type="InterPro" id="IPR035906">
    <property type="entry name" value="MetI-like_sf"/>
</dbReference>
<gene>
    <name evidence="9" type="ORF">N186_06955</name>
</gene>
<dbReference type="Proteomes" id="UP000015543">
    <property type="component" value="Chromosome"/>
</dbReference>
<feature type="transmembrane region" description="Helical" evidence="7">
    <location>
        <begin position="21"/>
        <end position="45"/>
    </location>
</feature>
<dbReference type="AlphaFoldDB" id="S5ZWX0"/>
<organism evidence="9 10">
    <name type="scientific">Thermofilum adornatum</name>
    <dbReference type="NCBI Taxonomy" id="1365176"/>
    <lineage>
        <taxon>Archaea</taxon>
        <taxon>Thermoproteota</taxon>
        <taxon>Thermoprotei</taxon>
        <taxon>Thermofilales</taxon>
        <taxon>Thermofilaceae</taxon>
        <taxon>Thermofilum</taxon>
    </lineage>
</organism>
<feature type="transmembrane region" description="Helical" evidence="7">
    <location>
        <begin position="165"/>
        <end position="187"/>
    </location>
</feature>
<evidence type="ECO:0000256" key="6">
    <source>
        <dbReference type="ARBA" id="ARBA00023136"/>
    </source>
</evidence>
<dbReference type="PATRIC" id="fig|1365176.7.peg.1372"/>
<keyword evidence="10" id="KW-1185">Reference proteome</keyword>
<evidence type="ECO:0000313" key="10">
    <source>
        <dbReference type="Proteomes" id="UP000015543"/>
    </source>
</evidence>
<name>S5ZWX0_9CREN</name>
<protein>
    <recommendedName>
        <fullName evidence="8">ABC transmembrane type-1 domain-containing protein</fullName>
    </recommendedName>
</protein>
<dbReference type="EMBL" id="CP006646">
    <property type="protein sequence ID" value="AGT35729.1"/>
    <property type="molecule type" value="Genomic_DNA"/>
</dbReference>
<feature type="transmembrane region" description="Helical" evidence="7">
    <location>
        <begin position="118"/>
        <end position="137"/>
    </location>
</feature>
<keyword evidence="3" id="KW-1003">Cell membrane</keyword>
<comment type="similarity">
    <text evidence="7">Belongs to the binding-protein-dependent transport system permease family.</text>
</comment>
<dbReference type="GO" id="GO:0005886">
    <property type="term" value="C:plasma membrane"/>
    <property type="evidence" value="ECO:0007669"/>
    <property type="project" value="UniProtKB-SubCell"/>
</dbReference>
<keyword evidence="6 7" id="KW-0472">Membrane</keyword>
<evidence type="ECO:0000256" key="5">
    <source>
        <dbReference type="ARBA" id="ARBA00022989"/>
    </source>
</evidence>
<evidence type="ECO:0000259" key="8">
    <source>
        <dbReference type="PROSITE" id="PS50928"/>
    </source>
</evidence>
<keyword evidence="5 7" id="KW-1133">Transmembrane helix</keyword>
<dbReference type="InterPro" id="IPR000515">
    <property type="entry name" value="MetI-like"/>
</dbReference>
<evidence type="ECO:0000256" key="1">
    <source>
        <dbReference type="ARBA" id="ARBA00004651"/>
    </source>
</evidence>
<keyword evidence="2 7" id="KW-0813">Transport</keyword>
<evidence type="ECO:0000256" key="4">
    <source>
        <dbReference type="ARBA" id="ARBA00022692"/>
    </source>
</evidence>
<feature type="domain" description="ABC transmembrane type-1" evidence="8">
    <location>
        <begin position="81"/>
        <end position="292"/>
    </location>
</feature>
<dbReference type="GO" id="GO:0055085">
    <property type="term" value="P:transmembrane transport"/>
    <property type="evidence" value="ECO:0007669"/>
    <property type="project" value="InterPro"/>
</dbReference>
<dbReference type="eggNOG" id="arCOG00157">
    <property type="taxonomic scope" value="Archaea"/>
</dbReference>
<dbReference type="PANTHER" id="PTHR43005">
    <property type="entry name" value="BLR7065 PROTEIN"/>
    <property type="match status" value="1"/>
</dbReference>
<sequence>MEDKKLFFFFGDFSMSKTTRSLYNWIYVLPTLVLIIFIFIIPIAYNIWLSFQEKTIGGEAVFAGLKNYQRLLASSMFYKSVGNSLLYTFISVTSKALIGLGVALLLNKKFWGRGFLRGFSILPWAFPSFVVAVLFWFNYDYRGTFNTIFKMLGLQPVHWMSYENAMWSVILINIWHGWPFFFMGYLAGLQAIPTDLYEAAEIDGANVYQKFIHITVPQLKQVLLTVMLLSTMWTLGEFTQIYMTTGGGPVDATLTIPMATYKIAFLTEINFPLAAAYTILVLPIYLFLIYFTLKQMGE</sequence>
<dbReference type="HOGENOM" id="CLU_016047_0_3_2"/>
<proteinExistence type="inferred from homology"/>
<dbReference type="PROSITE" id="PS50928">
    <property type="entry name" value="ABC_TM1"/>
    <property type="match status" value="1"/>
</dbReference>
<feature type="transmembrane region" description="Helical" evidence="7">
    <location>
        <begin position="222"/>
        <end position="243"/>
    </location>
</feature>
<evidence type="ECO:0000256" key="3">
    <source>
        <dbReference type="ARBA" id="ARBA00022475"/>
    </source>
</evidence>
<comment type="subcellular location">
    <subcellularLocation>
        <location evidence="1 7">Cell membrane</location>
        <topology evidence="1 7">Multi-pass membrane protein</topology>
    </subcellularLocation>
</comment>
<dbReference type="Pfam" id="PF00528">
    <property type="entry name" value="BPD_transp_1"/>
    <property type="match status" value="1"/>
</dbReference>
<keyword evidence="4 7" id="KW-0812">Transmembrane</keyword>
<reference evidence="9 10" key="1">
    <citation type="journal article" date="2013" name="Genome Announc.">
        <title>Complete Genomic Sequence of 'Thermofilum adornatus' Strain 1910bT, a Hyperthermophilic Anaerobic Organotrophic Crenarchaeon.</title>
        <authorList>
            <person name="Dominova I.N."/>
            <person name="Kublanov I.V."/>
            <person name="Podosokorskaya O.A."/>
            <person name="Derbikova K.S."/>
            <person name="Patrushev M.V."/>
            <person name="Toshchakov S.V."/>
        </authorList>
    </citation>
    <scope>NUCLEOTIDE SEQUENCE [LARGE SCALE GENOMIC DNA]</scope>
    <source>
        <strain evidence="10">1910b</strain>
    </source>
</reference>
<dbReference type="SUPFAM" id="SSF161098">
    <property type="entry name" value="MetI-like"/>
    <property type="match status" value="1"/>
</dbReference>